<dbReference type="Proteomes" id="UP001139031">
    <property type="component" value="Unassembled WGS sequence"/>
</dbReference>
<dbReference type="SUPFAM" id="SSF53218">
    <property type="entry name" value="Molybdenum cofactor biosynthesis proteins"/>
    <property type="match status" value="1"/>
</dbReference>
<dbReference type="RefSeq" id="WP_224195037.1">
    <property type="nucleotide sequence ID" value="NZ_JAIRAU010000040.1"/>
</dbReference>
<keyword evidence="3" id="KW-1185">Reference proteome</keyword>
<dbReference type="InterPro" id="IPR036425">
    <property type="entry name" value="MoaB/Mog-like_dom_sf"/>
</dbReference>
<comment type="caution">
    <text evidence="2">The sequence shown here is derived from an EMBL/GenBank/DDBJ whole genome shotgun (WGS) entry which is preliminary data.</text>
</comment>
<dbReference type="PANTHER" id="PTHR13939:SF0">
    <property type="entry name" value="NMN AMIDOHYDROLASE-LIKE PROTEIN YFAY"/>
    <property type="match status" value="1"/>
</dbReference>
<dbReference type="SMART" id="SM00852">
    <property type="entry name" value="MoCF_biosynth"/>
    <property type="match status" value="1"/>
</dbReference>
<sequence length="278" mass="29624">MDREPSVTSAAVLLIGNELLSGKIRDQNGHELAKMMRRRGIRLVEMCTVEDDLAGIGEALLRLLARVPLVFTSGGVGPTHDDVTMEAIARAIDRPLRRDPDMERTLRAHFGERITEAALKMADLPEGTALTAAKGWPVMRIDLPAPASAAPGAQPGARRIYVLPGIPELCRAKIEALEKIPGELPDAGGWALETLHTEMDESDLAAPLNAVVADYPDVEIGSYPRWLSGDDGRLRCVVRVTFEAIGAHAGRAGDARDALARALGDAAVLAVPEGGALL</sequence>
<evidence type="ECO:0000313" key="3">
    <source>
        <dbReference type="Proteomes" id="UP001139031"/>
    </source>
</evidence>
<evidence type="ECO:0000259" key="1">
    <source>
        <dbReference type="SMART" id="SM00852"/>
    </source>
</evidence>
<dbReference type="EMBL" id="JAIRAU010000040">
    <property type="protein sequence ID" value="MBZ5713293.1"/>
    <property type="molecule type" value="Genomic_DNA"/>
</dbReference>
<dbReference type="InterPro" id="IPR056596">
    <property type="entry name" value="FLAD1_M"/>
</dbReference>
<accession>A0ABS7TYF6</accession>
<dbReference type="InterPro" id="IPR050101">
    <property type="entry name" value="CinA"/>
</dbReference>
<dbReference type="Pfam" id="PF00994">
    <property type="entry name" value="MoCF_biosynth"/>
    <property type="match status" value="1"/>
</dbReference>
<organism evidence="2 3">
    <name type="scientific">Nannocystis pusilla</name>
    <dbReference type="NCBI Taxonomy" id="889268"/>
    <lineage>
        <taxon>Bacteria</taxon>
        <taxon>Pseudomonadati</taxon>
        <taxon>Myxococcota</taxon>
        <taxon>Polyangia</taxon>
        <taxon>Nannocystales</taxon>
        <taxon>Nannocystaceae</taxon>
        <taxon>Nannocystis</taxon>
    </lineage>
</organism>
<dbReference type="InterPro" id="IPR001453">
    <property type="entry name" value="MoaB/Mog_dom"/>
</dbReference>
<proteinExistence type="predicted"/>
<feature type="domain" description="MoaB/Mog" evidence="1">
    <location>
        <begin position="11"/>
        <end position="184"/>
    </location>
</feature>
<dbReference type="PANTHER" id="PTHR13939">
    <property type="entry name" value="NICOTINAMIDE-NUCLEOTIDE AMIDOHYDROLASE PNCC"/>
    <property type="match status" value="1"/>
</dbReference>
<dbReference type="Pfam" id="PF24102">
    <property type="entry name" value="FLAD1_M"/>
    <property type="match status" value="1"/>
</dbReference>
<protein>
    <submittedName>
        <fullName evidence="2">Competence/damage-inducible protein A</fullName>
    </submittedName>
</protein>
<dbReference type="Gene3D" id="3.40.980.10">
    <property type="entry name" value="MoaB/Mog-like domain"/>
    <property type="match status" value="1"/>
</dbReference>
<evidence type="ECO:0000313" key="2">
    <source>
        <dbReference type="EMBL" id="MBZ5713293.1"/>
    </source>
</evidence>
<reference evidence="2" key="1">
    <citation type="submission" date="2021-08" db="EMBL/GenBank/DDBJ databases">
        <authorList>
            <person name="Stevens D.C."/>
        </authorList>
    </citation>
    <scope>NUCLEOTIDE SEQUENCE</scope>
    <source>
        <strain evidence="2">DSM 53165</strain>
    </source>
</reference>
<gene>
    <name evidence="2" type="ORF">K7C98_29000</name>
</gene>
<name>A0ABS7TYF6_9BACT</name>